<protein>
    <submittedName>
        <fullName evidence="1">Uncharacterized protein</fullName>
    </submittedName>
</protein>
<dbReference type="RefSeq" id="WP_270160813.1">
    <property type="nucleotide sequence ID" value="NZ_CP089391.1"/>
</dbReference>
<accession>A0ABY7MCK3</accession>
<name>A0ABY7MCK3_9BRAD</name>
<dbReference type="EMBL" id="CP089391">
    <property type="protein sequence ID" value="WBL76033.1"/>
    <property type="molecule type" value="Genomic_DNA"/>
</dbReference>
<evidence type="ECO:0000313" key="1">
    <source>
        <dbReference type="EMBL" id="WBL76033.1"/>
    </source>
</evidence>
<reference evidence="1" key="1">
    <citation type="submission" date="2021-12" db="EMBL/GenBank/DDBJ databases">
        <title>Bradyrhizobium xenonodulans sp. nov.</title>
        <authorList>
            <person name="Claassens R."/>
            <person name="Venter S.N."/>
            <person name="Beukes C.W."/>
            <person name="Stepkowski T."/>
            <person name="Steenkamp E.T."/>
        </authorList>
    </citation>
    <scope>NUCLEOTIDE SEQUENCE</scope>
    <source>
        <strain evidence="1">14AB</strain>
    </source>
</reference>
<proteinExistence type="predicted"/>
<evidence type="ECO:0000313" key="2">
    <source>
        <dbReference type="Proteomes" id="UP001179614"/>
    </source>
</evidence>
<gene>
    <name evidence="1" type="ORF">I3J27_23720</name>
</gene>
<dbReference type="Proteomes" id="UP001179614">
    <property type="component" value="Chromosome"/>
</dbReference>
<keyword evidence="2" id="KW-1185">Reference proteome</keyword>
<sequence>MSDIFKFWSRIKRGSPIHPDDAEVFGRLGAEKHGFDLRCLPAAFGGPLKTAKVVLLFASPGLSSQLDLSDANTNEGKDYYMRRWKGREPFRDEGDGSKWLRSIVKRFGDYDDIRHSLAVLNIGA</sequence>
<organism evidence="1 2">
    <name type="scientific">Bradyrhizobium xenonodulans</name>
    <dbReference type="NCBI Taxonomy" id="2736875"/>
    <lineage>
        <taxon>Bacteria</taxon>
        <taxon>Pseudomonadati</taxon>
        <taxon>Pseudomonadota</taxon>
        <taxon>Alphaproteobacteria</taxon>
        <taxon>Hyphomicrobiales</taxon>
        <taxon>Nitrobacteraceae</taxon>
        <taxon>Bradyrhizobium</taxon>
    </lineage>
</organism>